<keyword evidence="4" id="KW-1185">Reference proteome</keyword>
<dbReference type="InterPro" id="IPR038109">
    <property type="entry name" value="DNA_bind_recomb_sf"/>
</dbReference>
<dbReference type="CDD" id="cd00338">
    <property type="entry name" value="Ser_Recombinase"/>
    <property type="match status" value="1"/>
</dbReference>
<dbReference type="GO" id="GO:0003677">
    <property type="term" value="F:DNA binding"/>
    <property type="evidence" value="ECO:0007669"/>
    <property type="project" value="InterPro"/>
</dbReference>
<evidence type="ECO:0000313" key="4">
    <source>
        <dbReference type="Proteomes" id="UP000467240"/>
    </source>
</evidence>
<dbReference type="PANTHER" id="PTHR30461:SF23">
    <property type="entry name" value="DNA RECOMBINASE-RELATED"/>
    <property type="match status" value="1"/>
</dbReference>
<feature type="domain" description="Recombinase" evidence="2">
    <location>
        <begin position="165"/>
        <end position="275"/>
    </location>
</feature>
<dbReference type="SUPFAM" id="SSF53041">
    <property type="entry name" value="Resolvase-like"/>
    <property type="match status" value="1"/>
</dbReference>
<sequence>MAGRAAIYTRISRDSSGDGEGVARQEELCRALAEAQGLEVAEVFSDNDLGASTRTHASKVRHAYAAMLDAARAGQFDAILAYSNSRLTRRMAELEGLISLVEETGVQISTVASGKYNLATSDGRVIARILASIDAGESERISERQIAAFRANAAQGKPKLMRQRAFGFEQDGITHIPHEAGLIREAMERFRQGATITSVVNDWNSKGIATATGGTWVTTTLKRAVLGWKSAGIITYHRQPMRDEAGHYVRGAWDPIISPEEREQALAMLSQKARKKVRHAKWMLSGLTLCGVCGAKMYGSLGAPGRGMDSYACKSSCVIMNARDLESFVQQALALHLQEVYLHGSRQIDSPLPEEQSWPGDEQIARLDSQISAIFKAWEEGILSQEMAFAQAARLDKERDSLRQQRENFLVDSIRPSPVSASIEEILAFIEGSVVQELGSYSDPAPGLVAARDEDYEKKTLVLRAELASVTVAKGVKGRRSTPQSVMDRLTFAWRDGTRERLNPRLAMGESPFVPVSD</sequence>
<dbReference type="GO" id="GO:0000150">
    <property type="term" value="F:DNA strand exchange activity"/>
    <property type="evidence" value="ECO:0007669"/>
    <property type="project" value="InterPro"/>
</dbReference>
<dbReference type="Pfam" id="PF00239">
    <property type="entry name" value="Resolvase"/>
    <property type="match status" value="1"/>
</dbReference>
<accession>A0A7J5BM29</accession>
<dbReference type="Gene3D" id="3.40.50.1390">
    <property type="entry name" value="Resolvase, N-terminal catalytic domain"/>
    <property type="match status" value="1"/>
</dbReference>
<evidence type="ECO:0000313" key="3">
    <source>
        <dbReference type="EMBL" id="KAB1652104.1"/>
    </source>
</evidence>
<dbReference type="PROSITE" id="PS51736">
    <property type="entry name" value="RECOMBINASES_3"/>
    <property type="match status" value="1"/>
</dbReference>
<protein>
    <submittedName>
        <fullName evidence="3">Recombinase family protein</fullName>
    </submittedName>
</protein>
<reference evidence="3 4" key="1">
    <citation type="submission" date="2019-09" db="EMBL/GenBank/DDBJ databases">
        <title>Phylogeny of genus Pseudoclavibacter and closely related genus.</title>
        <authorList>
            <person name="Li Y."/>
        </authorList>
    </citation>
    <scope>NUCLEOTIDE SEQUENCE [LARGE SCALE GENOMIC DNA]</scope>
    <source>
        <strain evidence="3 4">DSM 23821</strain>
    </source>
</reference>
<evidence type="ECO:0000259" key="1">
    <source>
        <dbReference type="PROSITE" id="PS51736"/>
    </source>
</evidence>
<comment type="caution">
    <text evidence="3">The sequence shown here is derived from an EMBL/GenBank/DDBJ whole genome shotgun (WGS) entry which is preliminary data.</text>
</comment>
<name>A0A7J5BM29_9MICO</name>
<dbReference type="PROSITE" id="PS51737">
    <property type="entry name" value="RECOMBINASE_DNA_BIND"/>
    <property type="match status" value="1"/>
</dbReference>
<dbReference type="PANTHER" id="PTHR30461">
    <property type="entry name" value="DNA-INVERTASE FROM LAMBDOID PROPHAGE"/>
    <property type="match status" value="1"/>
</dbReference>
<feature type="domain" description="Resolvase/invertase-type recombinase catalytic" evidence="1">
    <location>
        <begin position="4"/>
        <end position="156"/>
    </location>
</feature>
<gene>
    <name evidence="3" type="ORF">F8O01_17285</name>
</gene>
<dbReference type="OrthoDB" id="4500247at2"/>
<dbReference type="InterPro" id="IPR050639">
    <property type="entry name" value="SSR_resolvase"/>
</dbReference>
<dbReference type="Proteomes" id="UP000467240">
    <property type="component" value="Unassembled WGS sequence"/>
</dbReference>
<proteinExistence type="predicted"/>
<dbReference type="InterPro" id="IPR011109">
    <property type="entry name" value="DNA_bind_recombinase_dom"/>
</dbReference>
<dbReference type="EMBL" id="WBJZ01000035">
    <property type="protein sequence ID" value="KAB1652104.1"/>
    <property type="molecule type" value="Genomic_DNA"/>
</dbReference>
<organism evidence="3 4">
    <name type="scientific">Pseudoclavibacter chungangensis</name>
    <dbReference type="NCBI Taxonomy" id="587635"/>
    <lineage>
        <taxon>Bacteria</taxon>
        <taxon>Bacillati</taxon>
        <taxon>Actinomycetota</taxon>
        <taxon>Actinomycetes</taxon>
        <taxon>Micrococcales</taxon>
        <taxon>Microbacteriaceae</taxon>
        <taxon>Pseudoclavibacter</taxon>
    </lineage>
</organism>
<dbReference type="AlphaFoldDB" id="A0A7J5BM29"/>
<dbReference type="InterPro" id="IPR036162">
    <property type="entry name" value="Resolvase-like_N_sf"/>
</dbReference>
<dbReference type="RefSeq" id="WP_158042148.1">
    <property type="nucleotide sequence ID" value="NZ_JACCFV010000001.1"/>
</dbReference>
<dbReference type="Pfam" id="PF07508">
    <property type="entry name" value="Recombinase"/>
    <property type="match status" value="1"/>
</dbReference>
<dbReference type="InterPro" id="IPR006119">
    <property type="entry name" value="Resolv_N"/>
</dbReference>
<evidence type="ECO:0000259" key="2">
    <source>
        <dbReference type="PROSITE" id="PS51737"/>
    </source>
</evidence>
<dbReference type="SMART" id="SM00857">
    <property type="entry name" value="Resolvase"/>
    <property type="match status" value="1"/>
</dbReference>
<dbReference type="Gene3D" id="3.90.1750.20">
    <property type="entry name" value="Putative Large Serine Recombinase, Chain B, Domain 2"/>
    <property type="match status" value="1"/>
</dbReference>